<evidence type="ECO:0000313" key="3">
    <source>
        <dbReference type="Proteomes" id="UP000675047"/>
    </source>
</evidence>
<name>A0A941B4Z7_9FLAO</name>
<protein>
    <submittedName>
        <fullName evidence="2">Uncharacterized protein</fullName>
    </submittedName>
</protein>
<evidence type="ECO:0000313" key="2">
    <source>
        <dbReference type="EMBL" id="MBP4140053.1"/>
    </source>
</evidence>
<evidence type="ECO:0000256" key="1">
    <source>
        <dbReference type="SAM" id="MobiDB-lite"/>
    </source>
</evidence>
<feature type="compositionally biased region" description="Low complexity" evidence="1">
    <location>
        <begin position="15"/>
        <end position="24"/>
    </location>
</feature>
<dbReference type="RefSeq" id="WP_210668360.1">
    <property type="nucleotide sequence ID" value="NZ_JAGFBV010000046.1"/>
</dbReference>
<feature type="region of interest" description="Disordered" evidence="1">
    <location>
        <begin position="1"/>
        <end position="38"/>
    </location>
</feature>
<comment type="caution">
    <text evidence="2">The sequence shown here is derived from an EMBL/GenBank/DDBJ whole genome shotgun (WGS) entry which is preliminary data.</text>
</comment>
<dbReference type="Proteomes" id="UP000675047">
    <property type="component" value="Unassembled WGS sequence"/>
</dbReference>
<sequence length="76" mass="8940">MSKKNQIALSKMSVQKIKSSSTKQKSIDNRSNQLNPNNIEYQKVHVNKNMKVNSKKDNHCDWDDDNFGDDWEFNHD</sequence>
<reference evidence="2 3" key="1">
    <citation type="submission" date="2021-03" db="EMBL/GenBank/DDBJ databases">
        <title>Flavobacterium Flabelliformis Sp. Nov. And Flavobacterium Geliluteum Sp. Nov., Two Novel Multidrug Resistant Psychrophilic Species Isolated From Antarctica.</title>
        <authorList>
            <person name="Kralova S."/>
            <person name="Busse H.J."/>
            <person name="Bezdicek M."/>
            <person name="Nykrynova M."/>
            <person name="Kroupova E."/>
            <person name="Krsek D."/>
            <person name="Sedlacek I."/>
        </authorList>
    </citation>
    <scope>NUCLEOTIDE SEQUENCE [LARGE SCALE GENOMIC DNA]</scope>
    <source>
        <strain evidence="2 3">P7388</strain>
    </source>
</reference>
<proteinExistence type="predicted"/>
<accession>A0A941B4Z7</accession>
<gene>
    <name evidence="2" type="ORF">J3495_18430</name>
</gene>
<keyword evidence="3" id="KW-1185">Reference proteome</keyword>
<dbReference type="AlphaFoldDB" id="A0A941B4Z7"/>
<dbReference type="EMBL" id="JAGFBV010000046">
    <property type="protein sequence ID" value="MBP4140053.1"/>
    <property type="molecule type" value="Genomic_DNA"/>
</dbReference>
<feature type="compositionally biased region" description="Polar residues" evidence="1">
    <location>
        <begin position="29"/>
        <end position="38"/>
    </location>
</feature>
<organism evidence="2 3">
    <name type="scientific">Flavobacterium geliluteum</name>
    <dbReference type="NCBI Taxonomy" id="2816120"/>
    <lineage>
        <taxon>Bacteria</taxon>
        <taxon>Pseudomonadati</taxon>
        <taxon>Bacteroidota</taxon>
        <taxon>Flavobacteriia</taxon>
        <taxon>Flavobacteriales</taxon>
        <taxon>Flavobacteriaceae</taxon>
        <taxon>Flavobacterium</taxon>
    </lineage>
</organism>